<dbReference type="EMBL" id="GBRH01189737">
    <property type="protein sequence ID" value="JAE08159.1"/>
    <property type="molecule type" value="Transcribed_RNA"/>
</dbReference>
<evidence type="ECO:0000313" key="2">
    <source>
        <dbReference type="EMBL" id="JAE08159.1"/>
    </source>
</evidence>
<feature type="region of interest" description="Disordered" evidence="1">
    <location>
        <begin position="1"/>
        <end position="30"/>
    </location>
</feature>
<evidence type="ECO:0000256" key="1">
    <source>
        <dbReference type="SAM" id="MobiDB-lite"/>
    </source>
</evidence>
<name>A0A0A9FAE1_ARUDO</name>
<protein>
    <submittedName>
        <fullName evidence="2">Uncharacterized protein</fullName>
    </submittedName>
</protein>
<accession>A0A0A9FAE1</accession>
<organism evidence="2">
    <name type="scientific">Arundo donax</name>
    <name type="common">Giant reed</name>
    <name type="synonym">Donax arundinaceus</name>
    <dbReference type="NCBI Taxonomy" id="35708"/>
    <lineage>
        <taxon>Eukaryota</taxon>
        <taxon>Viridiplantae</taxon>
        <taxon>Streptophyta</taxon>
        <taxon>Embryophyta</taxon>
        <taxon>Tracheophyta</taxon>
        <taxon>Spermatophyta</taxon>
        <taxon>Magnoliopsida</taxon>
        <taxon>Liliopsida</taxon>
        <taxon>Poales</taxon>
        <taxon>Poaceae</taxon>
        <taxon>PACMAD clade</taxon>
        <taxon>Arundinoideae</taxon>
        <taxon>Arundineae</taxon>
        <taxon>Arundo</taxon>
    </lineage>
</organism>
<dbReference type="AlphaFoldDB" id="A0A0A9FAE1"/>
<reference evidence="2" key="1">
    <citation type="submission" date="2014-09" db="EMBL/GenBank/DDBJ databases">
        <authorList>
            <person name="Magalhaes I.L.F."/>
            <person name="Oliveira U."/>
            <person name="Santos F.R."/>
            <person name="Vidigal T.H.D.A."/>
            <person name="Brescovit A.D."/>
            <person name="Santos A.J."/>
        </authorList>
    </citation>
    <scope>NUCLEOTIDE SEQUENCE</scope>
    <source>
        <tissue evidence="2">Shoot tissue taken approximately 20 cm above the soil surface</tissue>
    </source>
</reference>
<feature type="compositionally biased region" description="Gly residues" evidence="1">
    <location>
        <begin position="21"/>
        <end position="30"/>
    </location>
</feature>
<reference evidence="2" key="2">
    <citation type="journal article" date="2015" name="Data Brief">
        <title>Shoot transcriptome of the giant reed, Arundo donax.</title>
        <authorList>
            <person name="Barrero R.A."/>
            <person name="Guerrero F.D."/>
            <person name="Moolhuijzen P."/>
            <person name="Goolsby J.A."/>
            <person name="Tidwell J."/>
            <person name="Bellgard S.E."/>
            <person name="Bellgard M.I."/>
        </authorList>
    </citation>
    <scope>NUCLEOTIDE SEQUENCE</scope>
    <source>
        <tissue evidence="2">Shoot tissue taken approximately 20 cm above the soil surface</tissue>
    </source>
</reference>
<sequence length="30" mass="3065">MGLPPAGEASVEGRRPALSWRGGGRGAERS</sequence>
<proteinExistence type="predicted"/>